<dbReference type="GeneID" id="115884060"/>
<keyword evidence="1" id="KW-1185">Reference proteome</keyword>
<name>A0A6J2Y5V7_SITOR</name>
<reference evidence="2" key="1">
    <citation type="submission" date="2025-08" db="UniProtKB">
        <authorList>
            <consortium name="RefSeq"/>
        </authorList>
    </citation>
    <scope>IDENTIFICATION</scope>
    <source>
        <tissue evidence="2">Gonads</tissue>
    </source>
</reference>
<evidence type="ECO:0000313" key="1">
    <source>
        <dbReference type="Proteomes" id="UP000504635"/>
    </source>
</evidence>
<evidence type="ECO:0000313" key="2">
    <source>
        <dbReference type="RefSeq" id="XP_030758370.1"/>
    </source>
</evidence>
<organism evidence="1 2">
    <name type="scientific">Sitophilus oryzae</name>
    <name type="common">Rice weevil</name>
    <name type="synonym">Curculio oryzae</name>
    <dbReference type="NCBI Taxonomy" id="7048"/>
    <lineage>
        <taxon>Eukaryota</taxon>
        <taxon>Metazoa</taxon>
        <taxon>Ecdysozoa</taxon>
        <taxon>Arthropoda</taxon>
        <taxon>Hexapoda</taxon>
        <taxon>Insecta</taxon>
        <taxon>Pterygota</taxon>
        <taxon>Neoptera</taxon>
        <taxon>Endopterygota</taxon>
        <taxon>Coleoptera</taxon>
        <taxon>Polyphaga</taxon>
        <taxon>Cucujiformia</taxon>
        <taxon>Curculionidae</taxon>
        <taxon>Dryophthorinae</taxon>
        <taxon>Sitophilus</taxon>
    </lineage>
</organism>
<gene>
    <name evidence="2" type="primary">LOC115884060</name>
</gene>
<dbReference type="InParanoid" id="A0A6J2Y5V7"/>
<dbReference type="KEGG" id="soy:115884060"/>
<dbReference type="Proteomes" id="UP000504635">
    <property type="component" value="Unplaced"/>
</dbReference>
<dbReference type="OrthoDB" id="6588253at2759"/>
<dbReference type="AlphaFoldDB" id="A0A6J2Y5V7"/>
<protein>
    <submittedName>
        <fullName evidence="2">Uncharacterized protein LOC115884060</fullName>
    </submittedName>
</protein>
<dbReference type="RefSeq" id="XP_030758370.1">
    <property type="nucleotide sequence ID" value="XM_030902510.1"/>
</dbReference>
<accession>A0A6J2Y5V7</accession>
<sequence length="810" mass="93743">MELNSDIIGLQGVILTVKSKIGELSSINYSGGNEEKLNVIVEELRKYFTNKGYYKESKINEKSTKELNNLIFFLALNTSFKNHPNFAENPHLINIIPQLSKCVLANVCFDLKLFPQYCYLIENMPLDLTQELLDQIIECLKKTKPSEYLEIAFSLLKAVVNKLSNEEISNKTEDTIDDIIIVTGLILNNLTGLFTDQMETMIKKQIYVHMGFTLLKLLDLLLYIDENIVALTKIVNSVISVTCIIVKSVTLDIFCEWAEVEYIDRSLQVVVAEKAYHTISKYQKCKLASELVSLLGNIARKPKTLMEQIQEADTETIIKRINAEDENQKAWFKALLNTSVFNNTDALECLNKWWMLCDESDVDRLLSLPKNTQNKGLILKCAGNLQLDGLKRILTIYFHRQKFIWKEDIQNETTLLFNQHQNDFSEQDLKNILLLILQNAELFFKHFYTAAFNTNLSVYNKVFEITNEIIKIDHVGINIIWKVLEENEPKCENINKYINFIENLLHTQCYTWDYIVSNIILRLINKHKVSTGSLEGLSSSLTIFKHFSHLSCEFTRELELFEFILICASEYRCKSFVDFNSANEEVTRHCIDYILQKCRYFKEKSFHKDHVSIIGHHLDDPWSNYYKSSAFANEHSTLLNYIIPNFELSCYTEGKADQNFSSLIKVLPKCATPEWEIILKEMSDKWGFSITLKALTDILILLCEVTNQSKSEEKPQHLTVALKFCLQMFGKFLQSQAKNKQEQILAIQNLCRLLKHLPEVLKQTEGIYLINILPQEAYKDLAQDKDFIARIVLINDKQVCKVLAEKILQK</sequence>
<proteinExistence type="predicted"/>